<evidence type="ECO:0000313" key="3">
    <source>
        <dbReference type="Proteomes" id="UP001320544"/>
    </source>
</evidence>
<feature type="compositionally biased region" description="Polar residues" evidence="1">
    <location>
        <begin position="7"/>
        <end position="20"/>
    </location>
</feature>
<feature type="region of interest" description="Disordered" evidence="1">
    <location>
        <begin position="1"/>
        <end position="20"/>
    </location>
</feature>
<dbReference type="Proteomes" id="UP001320544">
    <property type="component" value="Chromosome"/>
</dbReference>
<accession>A0ABN6MLD9</accession>
<organism evidence="2 3">
    <name type="scientific">Raoultibacter timonensis</name>
    <dbReference type="NCBI Taxonomy" id="1907662"/>
    <lineage>
        <taxon>Bacteria</taxon>
        <taxon>Bacillati</taxon>
        <taxon>Actinomycetota</taxon>
        <taxon>Coriobacteriia</taxon>
        <taxon>Eggerthellales</taxon>
        <taxon>Eggerthellaceae</taxon>
        <taxon>Raoultibacter</taxon>
    </lineage>
</organism>
<gene>
    <name evidence="2" type="ORF">CE91St30_24240</name>
</gene>
<dbReference type="EMBL" id="AP025564">
    <property type="protein sequence ID" value="BDE97091.1"/>
    <property type="molecule type" value="Genomic_DNA"/>
</dbReference>
<evidence type="ECO:0000313" key="2">
    <source>
        <dbReference type="EMBL" id="BDE97091.1"/>
    </source>
</evidence>
<proteinExistence type="predicted"/>
<name>A0ABN6MLD9_9ACTN</name>
<protein>
    <submittedName>
        <fullName evidence="2">Uncharacterized protein</fullName>
    </submittedName>
</protein>
<sequence length="50" mass="5725">MKDMANSAMSQAHETQTASKTLEFPKGFDVQPLYRMLEELAYANIERMNS</sequence>
<evidence type="ECO:0000256" key="1">
    <source>
        <dbReference type="SAM" id="MobiDB-lite"/>
    </source>
</evidence>
<keyword evidence="3" id="KW-1185">Reference proteome</keyword>
<reference evidence="2 3" key="1">
    <citation type="submission" date="2022-01" db="EMBL/GenBank/DDBJ databases">
        <title>Novel bile acid biosynthetic pathways are enriched in the microbiome of centenarians.</title>
        <authorList>
            <person name="Sato Y."/>
            <person name="Atarashi K."/>
            <person name="Plichta R.D."/>
            <person name="Arai Y."/>
            <person name="Sasajima S."/>
            <person name="Kearney M.S."/>
            <person name="Suda W."/>
            <person name="Takeshita K."/>
            <person name="Sasaki T."/>
            <person name="Okamoto S."/>
            <person name="Skelly N.A."/>
            <person name="Okamura Y."/>
            <person name="Vlamakis H."/>
            <person name="Li Y."/>
            <person name="Tanoue T."/>
            <person name="Takei H."/>
            <person name="Nittono H."/>
            <person name="Narushima S."/>
            <person name="Irie J."/>
            <person name="Itoh H."/>
            <person name="Moriya K."/>
            <person name="Sugiura Y."/>
            <person name="Suematsu M."/>
            <person name="Moritoki N."/>
            <person name="Shibata S."/>
            <person name="Littman R.D."/>
            <person name="Fischbach A.M."/>
            <person name="Uwamino Y."/>
            <person name="Inoue T."/>
            <person name="Honda A."/>
            <person name="Hattori M."/>
            <person name="Murai T."/>
            <person name="Xavier J.R."/>
            <person name="Hirose N."/>
            <person name="Honda K."/>
        </authorList>
    </citation>
    <scope>NUCLEOTIDE SEQUENCE [LARGE SCALE GENOMIC DNA]</scope>
    <source>
        <strain evidence="2 3">CE91-St30</strain>
    </source>
</reference>